<sequence>MAPKMRRFRLIPGVAYPLEFPVQRTPSQETPPLPLRAETIMPPQDLDIGPEPEVSQGVYVISVTARILHMHPQTLRKYERLGLVNPSRSNGMVRYYSDLDISR</sequence>
<organism evidence="3">
    <name type="scientific">marine metagenome</name>
    <dbReference type="NCBI Taxonomy" id="408172"/>
    <lineage>
        <taxon>unclassified sequences</taxon>
        <taxon>metagenomes</taxon>
        <taxon>ecological metagenomes</taxon>
    </lineage>
</organism>
<dbReference type="SUPFAM" id="SSF46955">
    <property type="entry name" value="Putative DNA-binding domain"/>
    <property type="match status" value="1"/>
</dbReference>
<evidence type="ECO:0000259" key="2">
    <source>
        <dbReference type="PROSITE" id="PS50937"/>
    </source>
</evidence>
<protein>
    <recommendedName>
        <fullName evidence="2">HTH merR-type domain-containing protein</fullName>
    </recommendedName>
</protein>
<evidence type="ECO:0000313" key="3">
    <source>
        <dbReference type="EMBL" id="SVD14303.1"/>
    </source>
</evidence>
<accession>A0A382SX35</accession>
<dbReference type="AlphaFoldDB" id="A0A382SX35"/>
<dbReference type="Gene3D" id="1.10.1660.10">
    <property type="match status" value="1"/>
</dbReference>
<proteinExistence type="predicted"/>
<dbReference type="Pfam" id="PF13411">
    <property type="entry name" value="MerR_1"/>
    <property type="match status" value="1"/>
</dbReference>
<dbReference type="InterPro" id="IPR009061">
    <property type="entry name" value="DNA-bd_dom_put_sf"/>
</dbReference>
<dbReference type="EMBL" id="UINC01132163">
    <property type="protein sequence ID" value="SVD14303.1"/>
    <property type="molecule type" value="Genomic_DNA"/>
</dbReference>
<dbReference type="GO" id="GO:0003677">
    <property type="term" value="F:DNA binding"/>
    <property type="evidence" value="ECO:0007669"/>
    <property type="project" value="InterPro"/>
</dbReference>
<reference evidence="3" key="1">
    <citation type="submission" date="2018-05" db="EMBL/GenBank/DDBJ databases">
        <authorList>
            <person name="Lanie J.A."/>
            <person name="Ng W.-L."/>
            <person name="Kazmierczak K.M."/>
            <person name="Andrzejewski T.M."/>
            <person name="Davidsen T.M."/>
            <person name="Wayne K.J."/>
            <person name="Tettelin H."/>
            <person name="Glass J.I."/>
            <person name="Rusch D."/>
            <person name="Podicherti R."/>
            <person name="Tsui H.-C.T."/>
            <person name="Winkler M.E."/>
        </authorList>
    </citation>
    <scope>NUCLEOTIDE SEQUENCE</scope>
</reference>
<feature type="non-terminal residue" evidence="3">
    <location>
        <position position="103"/>
    </location>
</feature>
<dbReference type="PROSITE" id="PS50937">
    <property type="entry name" value="HTH_MERR_2"/>
    <property type="match status" value="1"/>
</dbReference>
<feature type="region of interest" description="Disordered" evidence="1">
    <location>
        <begin position="23"/>
        <end position="48"/>
    </location>
</feature>
<name>A0A382SX35_9ZZZZ</name>
<gene>
    <name evidence="3" type="ORF">METZ01_LOCUS367157</name>
</gene>
<dbReference type="InterPro" id="IPR000551">
    <property type="entry name" value="MerR-type_HTH_dom"/>
</dbReference>
<feature type="domain" description="HTH merR-type" evidence="2">
    <location>
        <begin position="58"/>
        <end position="103"/>
    </location>
</feature>
<dbReference type="GO" id="GO:0006355">
    <property type="term" value="P:regulation of DNA-templated transcription"/>
    <property type="evidence" value="ECO:0007669"/>
    <property type="project" value="InterPro"/>
</dbReference>
<evidence type="ECO:0000256" key="1">
    <source>
        <dbReference type="SAM" id="MobiDB-lite"/>
    </source>
</evidence>